<dbReference type="Proteomes" id="UP000053989">
    <property type="component" value="Unassembled WGS sequence"/>
</dbReference>
<dbReference type="HOGENOM" id="CLU_028821_0_0_1"/>
<name>A0A0C3DI33_9AGAM</name>
<dbReference type="AlphaFoldDB" id="A0A0C3DI33"/>
<feature type="compositionally biased region" description="Acidic residues" evidence="1">
    <location>
        <begin position="118"/>
        <end position="156"/>
    </location>
</feature>
<organism evidence="2 3">
    <name type="scientific">Scleroderma citrinum Foug A</name>
    <dbReference type="NCBI Taxonomy" id="1036808"/>
    <lineage>
        <taxon>Eukaryota</taxon>
        <taxon>Fungi</taxon>
        <taxon>Dikarya</taxon>
        <taxon>Basidiomycota</taxon>
        <taxon>Agaricomycotina</taxon>
        <taxon>Agaricomycetes</taxon>
        <taxon>Agaricomycetidae</taxon>
        <taxon>Boletales</taxon>
        <taxon>Sclerodermatineae</taxon>
        <taxon>Sclerodermataceae</taxon>
        <taxon>Scleroderma</taxon>
    </lineage>
</organism>
<evidence type="ECO:0000256" key="1">
    <source>
        <dbReference type="SAM" id="MobiDB-lite"/>
    </source>
</evidence>
<proteinExistence type="predicted"/>
<feature type="compositionally biased region" description="Polar residues" evidence="1">
    <location>
        <begin position="307"/>
        <end position="346"/>
    </location>
</feature>
<keyword evidence="3" id="KW-1185">Reference proteome</keyword>
<reference evidence="2 3" key="1">
    <citation type="submission" date="2014-04" db="EMBL/GenBank/DDBJ databases">
        <authorList>
            <consortium name="DOE Joint Genome Institute"/>
            <person name="Kuo A."/>
            <person name="Kohler A."/>
            <person name="Nagy L.G."/>
            <person name="Floudas D."/>
            <person name="Copeland A."/>
            <person name="Barry K.W."/>
            <person name="Cichocki N."/>
            <person name="Veneault-Fourrey C."/>
            <person name="LaButti K."/>
            <person name="Lindquist E.A."/>
            <person name="Lipzen A."/>
            <person name="Lundell T."/>
            <person name="Morin E."/>
            <person name="Murat C."/>
            <person name="Sun H."/>
            <person name="Tunlid A."/>
            <person name="Henrissat B."/>
            <person name="Grigoriev I.V."/>
            <person name="Hibbett D.S."/>
            <person name="Martin F."/>
            <person name="Nordberg H.P."/>
            <person name="Cantor M.N."/>
            <person name="Hua S.X."/>
        </authorList>
    </citation>
    <scope>NUCLEOTIDE SEQUENCE [LARGE SCALE GENOMIC DNA]</scope>
    <source>
        <strain evidence="2 3">Foug A</strain>
    </source>
</reference>
<gene>
    <name evidence="2" type="ORF">SCLCIDRAFT_1220663</name>
</gene>
<evidence type="ECO:0000313" key="2">
    <source>
        <dbReference type="EMBL" id="KIM56009.1"/>
    </source>
</evidence>
<protein>
    <submittedName>
        <fullName evidence="2">Uncharacterized protein</fullName>
    </submittedName>
</protein>
<sequence length="463" mass="49296">MHTRHHSTVSPRKSSRHTSSSSAPLSNLDQSIAVHTGAHSLAHELAVALMPEPSGASRLLAEEFGIEYDEGAEGIDDDLVIRNGNEDVDMLDAENSGAPGGGASLADEFGGGEFGENLAEEMGDVGEESGDAINGVEDDSYDDERDRASDEDDDDDATRRATLAQDAMEILAQNLASTDKFLAHLRTADMPPPSPSHTNTSFSGHASVVGNSTQITSSSTFTIEGLASDTIRKINEAVREREGQLRDLIAYDRDFKRISGEVGGADVLGDLEPLEDPATEEEPLPHRTPRAPTKLDSVIEEDEVDSLYNSSLPSSPQKPSFASSHSASPLPSTAKNAAATTKQSAPSAIPSMAVVIPSLSSLRVHTSSLLSSLTTISEQSQVNGAATADAGRKIRSLKNRLGGWKSEWEGAERSRTKIERWEVECKALAGGRIDGRAIVAEHMRAFEKAIAEAGMKTQAIMAR</sequence>
<dbReference type="OrthoDB" id="3364905at2759"/>
<feature type="region of interest" description="Disordered" evidence="1">
    <location>
        <begin position="1"/>
        <end position="25"/>
    </location>
</feature>
<dbReference type="InParanoid" id="A0A0C3DI33"/>
<feature type="region of interest" description="Disordered" evidence="1">
    <location>
        <begin position="92"/>
        <end position="157"/>
    </location>
</feature>
<feature type="compositionally biased region" description="Gly residues" evidence="1">
    <location>
        <begin position="98"/>
        <end position="114"/>
    </location>
</feature>
<dbReference type="EMBL" id="KN822124">
    <property type="protein sequence ID" value="KIM56009.1"/>
    <property type="molecule type" value="Genomic_DNA"/>
</dbReference>
<reference evidence="3" key="2">
    <citation type="submission" date="2015-01" db="EMBL/GenBank/DDBJ databases">
        <title>Evolutionary Origins and Diversification of the Mycorrhizal Mutualists.</title>
        <authorList>
            <consortium name="DOE Joint Genome Institute"/>
            <consortium name="Mycorrhizal Genomics Consortium"/>
            <person name="Kohler A."/>
            <person name="Kuo A."/>
            <person name="Nagy L.G."/>
            <person name="Floudas D."/>
            <person name="Copeland A."/>
            <person name="Barry K.W."/>
            <person name="Cichocki N."/>
            <person name="Veneault-Fourrey C."/>
            <person name="LaButti K."/>
            <person name="Lindquist E.A."/>
            <person name="Lipzen A."/>
            <person name="Lundell T."/>
            <person name="Morin E."/>
            <person name="Murat C."/>
            <person name="Riley R."/>
            <person name="Ohm R."/>
            <person name="Sun H."/>
            <person name="Tunlid A."/>
            <person name="Henrissat B."/>
            <person name="Grigoriev I.V."/>
            <person name="Hibbett D.S."/>
            <person name="Martin F."/>
        </authorList>
    </citation>
    <scope>NUCLEOTIDE SEQUENCE [LARGE SCALE GENOMIC DNA]</scope>
    <source>
        <strain evidence="3">Foug A</strain>
    </source>
</reference>
<accession>A0A0C3DI33</accession>
<evidence type="ECO:0000313" key="3">
    <source>
        <dbReference type="Proteomes" id="UP000053989"/>
    </source>
</evidence>
<feature type="region of interest" description="Disordered" evidence="1">
    <location>
        <begin position="265"/>
        <end position="346"/>
    </location>
</feature>
<feature type="compositionally biased region" description="Acidic residues" evidence="1">
    <location>
        <begin position="272"/>
        <end position="282"/>
    </location>
</feature>